<dbReference type="AlphaFoldDB" id="A0A7Y0SII5"/>
<accession>A0A7Y0SII5</accession>
<feature type="domain" description="PEP-utilising enzyme mobile" evidence="4">
    <location>
        <begin position="56"/>
        <end position="81"/>
    </location>
</feature>
<feature type="non-terminal residue" evidence="5">
    <location>
        <position position="1"/>
    </location>
</feature>
<evidence type="ECO:0000313" key="6">
    <source>
        <dbReference type="Proteomes" id="UP000518904"/>
    </source>
</evidence>
<dbReference type="EMBL" id="JABCLB010001462">
    <property type="protein sequence ID" value="NMU84164.1"/>
    <property type="molecule type" value="Genomic_DNA"/>
</dbReference>
<dbReference type="Gene3D" id="3.50.30.10">
    <property type="entry name" value="Phosphohistidine domain"/>
    <property type="match status" value="1"/>
</dbReference>
<dbReference type="PANTHER" id="PTHR43030:SF1">
    <property type="entry name" value="PHOSPHOENOLPYRUVATE SYNTHASE"/>
    <property type="match status" value="1"/>
</dbReference>
<evidence type="ECO:0000256" key="2">
    <source>
        <dbReference type="ARBA" id="ARBA00022741"/>
    </source>
</evidence>
<proteinExistence type="inferred from homology"/>
<protein>
    <submittedName>
        <fullName evidence="5">Phosphoenolpyruvate synthase</fullName>
        <ecNumber evidence="5">2.7.9.2</ecNumber>
    </submittedName>
</protein>
<keyword evidence="2" id="KW-0547">Nucleotide-binding</keyword>
<dbReference type="GO" id="GO:0005524">
    <property type="term" value="F:ATP binding"/>
    <property type="evidence" value="ECO:0007669"/>
    <property type="project" value="UniProtKB-KW"/>
</dbReference>
<dbReference type="GO" id="GO:0008986">
    <property type="term" value="F:pyruvate, water dikinase activity"/>
    <property type="evidence" value="ECO:0007669"/>
    <property type="project" value="UniProtKB-EC"/>
</dbReference>
<dbReference type="InterPro" id="IPR036637">
    <property type="entry name" value="Phosphohistidine_dom_sf"/>
</dbReference>
<dbReference type="EC" id="2.7.9.2" evidence="5"/>
<dbReference type="InterPro" id="IPR008279">
    <property type="entry name" value="PEP-util_enz_mobile_dom"/>
</dbReference>
<evidence type="ECO:0000313" key="5">
    <source>
        <dbReference type="EMBL" id="NMU84164.1"/>
    </source>
</evidence>
<dbReference type="PANTHER" id="PTHR43030">
    <property type="entry name" value="PHOSPHOENOLPYRUVATE SYNTHASE"/>
    <property type="match status" value="1"/>
</dbReference>
<dbReference type="Pfam" id="PF00391">
    <property type="entry name" value="PEP-utilizers"/>
    <property type="match status" value="1"/>
</dbReference>
<evidence type="ECO:0000256" key="1">
    <source>
        <dbReference type="ARBA" id="ARBA00007837"/>
    </source>
</evidence>
<evidence type="ECO:0000259" key="4">
    <source>
        <dbReference type="Pfam" id="PF00391"/>
    </source>
</evidence>
<reference evidence="5 6" key="1">
    <citation type="submission" date="2020-04" db="EMBL/GenBank/DDBJ databases">
        <title>Whole-genome sequencing of Vibrio spp. from China reveals different genetic environments of blaCTX-M-14 among diverse lineages.</title>
        <authorList>
            <person name="Zheng Z."/>
            <person name="Ye L."/>
            <person name="Chen S."/>
        </authorList>
    </citation>
    <scope>NUCLEOTIDE SEQUENCE [LARGE SCALE GENOMIC DNA]</scope>
    <source>
        <strain evidence="5 6">Vb0551</strain>
    </source>
</reference>
<keyword evidence="5" id="KW-0670">Pyruvate</keyword>
<dbReference type="SUPFAM" id="SSF52009">
    <property type="entry name" value="Phosphohistidine domain"/>
    <property type="match status" value="1"/>
</dbReference>
<comment type="similarity">
    <text evidence="1">Belongs to the PEP-utilizing enzyme family.</text>
</comment>
<keyword evidence="5" id="KW-0808">Transferase</keyword>
<organism evidence="5 6">
    <name type="scientific">Vibrio parahaemolyticus</name>
    <dbReference type="NCBI Taxonomy" id="670"/>
    <lineage>
        <taxon>Bacteria</taxon>
        <taxon>Pseudomonadati</taxon>
        <taxon>Pseudomonadota</taxon>
        <taxon>Gammaproteobacteria</taxon>
        <taxon>Vibrionales</taxon>
        <taxon>Vibrionaceae</taxon>
        <taxon>Vibrio</taxon>
    </lineage>
</organism>
<dbReference type="InterPro" id="IPR006319">
    <property type="entry name" value="PEP_synth"/>
</dbReference>
<name>A0A7Y0SII5_VIBPH</name>
<sequence length="81" mass="8998">QARPETVCSQTEQNVIERYELQNKADVLVEGRAIGQRIGKGVVRLVDSLDQMSLVQEGDVLVTDMTDPDWEPVMKKASAIV</sequence>
<keyword evidence="3" id="KW-0067">ATP-binding</keyword>
<evidence type="ECO:0000256" key="3">
    <source>
        <dbReference type="ARBA" id="ARBA00022840"/>
    </source>
</evidence>
<feature type="non-terminal residue" evidence="5">
    <location>
        <position position="81"/>
    </location>
</feature>
<dbReference type="Proteomes" id="UP000518904">
    <property type="component" value="Unassembled WGS sequence"/>
</dbReference>
<gene>
    <name evidence="5" type="ORF">HKB16_14855</name>
</gene>
<comment type="caution">
    <text evidence="5">The sequence shown here is derived from an EMBL/GenBank/DDBJ whole genome shotgun (WGS) entry which is preliminary data.</text>
</comment>